<keyword evidence="3" id="KW-1185">Reference proteome</keyword>
<accession>A0ABQ9GHE5</accession>
<organism evidence="2 3">
    <name type="scientific">Dryococelus australis</name>
    <dbReference type="NCBI Taxonomy" id="614101"/>
    <lineage>
        <taxon>Eukaryota</taxon>
        <taxon>Metazoa</taxon>
        <taxon>Ecdysozoa</taxon>
        <taxon>Arthropoda</taxon>
        <taxon>Hexapoda</taxon>
        <taxon>Insecta</taxon>
        <taxon>Pterygota</taxon>
        <taxon>Neoptera</taxon>
        <taxon>Polyneoptera</taxon>
        <taxon>Phasmatodea</taxon>
        <taxon>Verophasmatodea</taxon>
        <taxon>Anareolatae</taxon>
        <taxon>Phasmatidae</taxon>
        <taxon>Eurycanthinae</taxon>
        <taxon>Dryococelus</taxon>
    </lineage>
</organism>
<dbReference type="EMBL" id="JARBHB010000012">
    <property type="protein sequence ID" value="KAJ8871462.1"/>
    <property type="molecule type" value="Genomic_DNA"/>
</dbReference>
<evidence type="ECO:0000313" key="2">
    <source>
        <dbReference type="EMBL" id="KAJ8871462.1"/>
    </source>
</evidence>
<sequence length="390" mass="43185">MGAPRRFLVSGRNTSRFIRLHSGYWLLLRAPSVYSTEQAPAQPCNISPHATAIYQTTNRHIKRNISVATAQCKQTRYFSEWRPNLDVHLTRPQRVASFGPQGHGFKSRLSRRMRGLLEVYTGLVIIKLTARCVENRWRAAKPVQARSARAHSHFTGATVAERLARSPPTKANRAQSPASSPDFRKWESFRMVPLVGGYSRGSPVSPAPSFRRSSIFTSITLIGSKDFAVRSRPNLFTPSHLTIPEFVLGHLEHVSFQYASDDQLLSTPALVFHYSEASRRVLGGCDGSGVPLGRPGLVQYWLGSRLVALLEIHELYAPSWPSATWSCAFSLYNRAALSFRRGVMEPCPHSSRVGWPTCSRRVAGSRPGASDVADAQLDCGTGNSSTSRSH</sequence>
<evidence type="ECO:0000256" key="1">
    <source>
        <dbReference type="SAM" id="MobiDB-lite"/>
    </source>
</evidence>
<feature type="region of interest" description="Disordered" evidence="1">
    <location>
        <begin position="159"/>
        <end position="181"/>
    </location>
</feature>
<comment type="caution">
    <text evidence="2">The sequence shown here is derived from an EMBL/GenBank/DDBJ whole genome shotgun (WGS) entry which is preliminary data.</text>
</comment>
<feature type="region of interest" description="Disordered" evidence="1">
    <location>
        <begin position="366"/>
        <end position="390"/>
    </location>
</feature>
<reference evidence="2 3" key="1">
    <citation type="submission" date="2023-02" db="EMBL/GenBank/DDBJ databases">
        <title>LHISI_Scaffold_Assembly.</title>
        <authorList>
            <person name="Stuart O.P."/>
            <person name="Cleave R."/>
            <person name="Magrath M.J.L."/>
            <person name="Mikheyev A.S."/>
        </authorList>
    </citation>
    <scope>NUCLEOTIDE SEQUENCE [LARGE SCALE GENOMIC DNA]</scope>
    <source>
        <strain evidence="2">Daus_M_001</strain>
        <tissue evidence="2">Leg muscle</tissue>
    </source>
</reference>
<evidence type="ECO:0000313" key="3">
    <source>
        <dbReference type="Proteomes" id="UP001159363"/>
    </source>
</evidence>
<feature type="compositionally biased region" description="Polar residues" evidence="1">
    <location>
        <begin position="381"/>
        <end position="390"/>
    </location>
</feature>
<name>A0ABQ9GHE5_9NEOP</name>
<gene>
    <name evidence="2" type="ORF">PR048_027779</name>
</gene>
<proteinExistence type="predicted"/>
<dbReference type="Proteomes" id="UP001159363">
    <property type="component" value="Chromosome 11"/>
</dbReference>
<protein>
    <submittedName>
        <fullName evidence="2">Uncharacterized protein</fullName>
    </submittedName>
</protein>